<feature type="transmembrane region" description="Helical" evidence="5">
    <location>
        <begin position="66"/>
        <end position="91"/>
    </location>
</feature>
<evidence type="ECO:0000256" key="1">
    <source>
        <dbReference type="ARBA" id="ARBA00022475"/>
    </source>
</evidence>
<evidence type="ECO:0000256" key="3">
    <source>
        <dbReference type="ARBA" id="ARBA00022989"/>
    </source>
</evidence>
<keyword evidence="4 5" id="KW-0472">Membrane</keyword>
<evidence type="ECO:0000256" key="5">
    <source>
        <dbReference type="HAMAP-Rule" id="MF_01600"/>
    </source>
</evidence>
<keyword evidence="1 5" id="KW-1003">Cell membrane</keyword>
<comment type="subcellular location">
    <subcellularLocation>
        <location evidence="5">Cell membrane</location>
        <topology evidence="5">Multi-pass membrane protein</topology>
    </subcellularLocation>
</comment>
<dbReference type="HAMAP" id="MF_01600">
    <property type="entry name" value="UPF0182"/>
    <property type="match status" value="1"/>
</dbReference>
<dbReference type="EMBL" id="JBBDHD010000012">
    <property type="protein sequence ID" value="MFH7594900.1"/>
    <property type="molecule type" value="Genomic_DNA"/>
</dbReference>
<comment type="caution">
    <text evidence="7">The sequence shown here is derived from an EMBL/GenBank/DDBJ whole genome shotgun (WGS) entry which is preliminary data.</text>
</comment>
<keyword evidence="8" id="KW-1185">Reference proteome</keyword>
<feature type="transmembrane region" description="Helical" evidence="5">
    <location>
        <begin position="24"/>
        <end position="46"/>
    </location>
</feature>
<evidence type="ECO:0000313" key="8">
    <source>
        <dbReference type="Proteomes" id="UP001610631"/>
    </source>
</evidence>
<dbReference type="Proteomes" id="UP001610631">
    <property type="component" value="Unassembled WGS sequence"/>
</dbReference>
<evidence type="ECO:0000256" key="6">
    <source>
        <dbReference type="SAM" id="MobiDB-lite"/>
    </source>
</evidence>
<name>A0ABW7P9Q8_9ACTN</name>
<evidence type="ECO:0000256" key="2">
    <source>
        <dbReference type="ARBA" id="ARBA00022692"/>
    </source>
</evidence>
<feature type="transmembrane region" description="Helical" evidence="5">
    <location>
        <begin position="294"/>
        <end position="316"/>
    </location>
</feature>
<reference evidence="7 8" key="1">
    <citation type="submission" date="2024-03" db="EMBL/GenBank/DDBJ databases">
        <title>Whole genome sequencing of Streptomyces racemochromogenes, to identify antimicrobial biosynthetic gene clusters.</title>
        <authorList>
            <person name="Suryawanshi P."/>
            <person name="Krishnaraj P.U."/>
            <person name="Arun Y.P."/>
            <person name="Suryawanshi M.P."/>
            <person name="Rakshit O."/>
        </authorList>
    </citation>
    <scope>NUCLEOTIDE SEQUENCE [LARGE SCALE GENOMIC DNA]</scope>
    <source>
        <strain evidence="7 8">AUDT626</strain>
    </source>
</reference>
<organism evidence="7 8">
    <name type="scientific">Streptomyces racemochromogenes</name>
    <dbReference type="NCBI Taxonomy" id="67353"/>
    <lineage>
        <taxon>Bacteria</taxon>
        <taxon>Bacillati</taxon>
        <taxon>Actinomycetota</taxon>
        <taxon>Actinomycetes</taxon>
        <taxon>Kitasatosporales</taxon>
        <taxon>Streptomycetaceae</taxon>
        <taxon>Streptomyces</taxon>
    </lineage>
</organism>
<feature type="region of interest" description="Disordered" evidence="6">
    <location>
        <begin position="493"/>
        <end position="516"/>
    </location>
</feature>
<evidence type="ECO:0000256" key="4">
    <source>
        <dbReference type="ARBA" id="ARBA00023136"/>
    </source>
</evidence>
<dbReference type="PANTHER" id="PTHR39344">
    <property type="entry name" value="UPF0182 PROTEIN SLL1060"/>
    <property type="match status" value="1"/>
</dbReference>
<gene>
    <name evidence="7" type="ORF">WDV06_07285</name>
</gene>
<dbReference type="RefSeq" id="WP_395508834.1">
    <property type="nucleotide sequence ID" value="NZ_JBBDHD010000012.1"/>
</dbReference>
<keyword evidence="3 5" id="KW-1133">Transmembrane helix</keyword>
<protein>
    <recommendedName>
        <fullName evidence="5">UPF0182 protein WDV06_07285</fullName>
    </recommendedName>
</protein>
<feature type="transmembrane region" description="Helical" evidence="5">
    <location>
        <begin position="173"/>
        <end position="199"/>
    </location>
</feature>
<comment type="similarity">
    <text evidence="5">Belongs to the UPF0182 family.</text>
</comment>
<accession>A0ABW7P9Q8</accession>
<evidence type="ECO:0000313" key="7">
    <source>
        <dbReference type="EMBL" id="MFH7594900.1"/>
    </source>
</evidence>
<dbReference type="InterPro" id="IPR005372">
    <property type="entry name" value="UPF0182"/>
</dbReference>
<dbReference type="Pfam" id="PF03699">
    <property type="entry name" value="UPF0182"/>
    <property type="match status" value="1"/>
</dbReference>
<proteinExistence type="inferred from homology"/>
<keyword evidence="2 5" id="KW-0812">Transmembrane</keyword>
<feature type="transmembrane region" description="Helical" evidence="5">
    <location>
        <begin position="120"/>
        <end position="141"/>
    </location>
</feature>
<feature type="transmembrane region" description="Helical" evidence="5">
    <location>
        <begin position="211"/>
        <end position="236"/>
    </location>
</feature>
<feature type="region of interest" description="Disordered" evidence="6">
    <location>
        <begin position="877"/>
        <end position="915"/>
    </location>
</feature>
<sequence length="961" mass="105541">MPDRGGGPSGPRMRVGRPSRRARTLLLTLGVLAVLAMAFIMFAGFWTDWLWFRSVKYSSVFTTTLWTKIGLFAVFGLLMAGAVGLNVWLAYRLRPPLSAMSMEQQSLDRYRMSVAPYRKWLLLGIAAVVGLIAGASAAGQWKTWLMYVNGVPFGKKDPQFHLDVSFYTFDLPWYRFLLGFGFAAVVLSVIAAVVVHYLYGGLRVTSPGARATAAATGHLSVLLGLFVTLKAVAYWLDRYGLAVKSSDFKASDNWTGLRYVDANAYLPAKTILVAIAAICAVLFFATLWRRTWQLPVIGFGLMVLSAILIGGLYPAIVQKFQVQPNEQAKESPYVEKNIKATRDAYGIDGTEVKDYPAVPQTDDRTKLRAAADTTASLRLLDPNIVSPAFQQLQQVKGYYGFPSTLAVDRYNGQDTVIGLRELNIGGIPKNNWINDHFKYTHGYGVVAAKGTTVKDGAPDFTQSDLPSKGMFGTDFEQRIYYGEQTKQYSIVGGPQKELDYSDDKGEKETSYKGDSGVNLDNPVNRAAYALAFSEPQILYSGAIGDGSRILYNRTPKDRVEAVAPWLTIDGAPYPAVVDGRIKWIVDAYTTTNGYPYASRTTLGQSTADSLTNNQRAVVAQENRVNYIRNSVKATVDAYDGTVNLYQWDTQDPVLKTWMKAFPGTVKAKSEIPKPLMEHLRYPQDLFKVQRELLTRYHVTDPQTFLSGSEAWAVPDDPTTKAGTAVPPYYLSMKMPGQREKDQVFSLTTTFTPNERPNLSAFMAVNADPGTPDYGKIRILKMPTSKPPDGPGQVQSKFQSEPKIAESIRLLRGGDSEIEYGNLLAVPMDGGMLYVEPVYVRSSTLKYPLLRKVLVTYGNQTAFEDTLEKALNVVFGAEAPTTPVPPETQPTKPGESTGNPPTAQDPTVKAALADAQKAVEEADKAMKAGDWTAYGKAQSDLQAALKRAIDAEAKLTAPKPAG</sequence>
<feature type="compositionally biased region" description="Basic and acidic residues" evidence="6">
    <location>
        <begin position="496"/>
        <end position="511"/>
    </location>
</feature>
<feature type="transmembrane region" description="Helical" evidence="5">
    <location>
        <begin position="264"/>
        <end position="287"/>
    </location>
</feature>
<feature type="compositionally biased region" description="Polar residues" evidence="6">
    <location>
        <begin position="893"/>
        <end position="904"/>
    </location>
</feature>
<dbReference type="PANTHER" id="PTHR39344:SF1">
    <property type="entry name" value="UPF0182 PROTEIN SLL1060"/>
    <property type="match status" value="1"/>
</dbReference>